<dbReference type="GO" id="GO:0003777">
    <property type="term" value="F:microtubule motor activity"/>
    <property type="evidence" value="ECO:0007669"/>
    <property type="project" value="InterPro"/>
</dbReference>
<dbReference type="Gene3D" id="3.40.850.10">
    <property type="entry name" value="Kinesin motor domain"/>
    <property type="match status" value="2"/>
</dbReference>
<evidence type="ECO:0000313" key="8">
    <source>
        <dbReference type="RefSeq" id="XP_008485880.1"/>
    </source>
</evidence>
<name>A0A1S3DQ98_DIACI</name>
<reference evidence="8" key="1">
    <citation type="submission" date="2025-08" db="UniProtKB">
        <authorList>
            <consortium name="RefSeq"/>
        </authorList>
    </citation>
    <scope>IDENTIFICATION</scope>
</reference>
<dbReference type="Proteomes" id="UP000079169">
    <property type="component" value="Unplaced"/>
</dbReference>
<dbReference type="AlphaFoldDB" id="A0A1S3DQ98"/>
<dbReference type="InterPro" id="IPR001752">
    <property type="entry name" value="Kinesin_motor_dom"/>
</dbReference>
<dbReference type="GO" id="GO:0005524">
    <property type="term" value="F:ATP binding"/>
    <property type="evidence" value="ECO:0007669"/>
    <property type="project" value="UniProtKB-UniRule"/>
</dbReference>
<evidence type="ECO:0000256" key="3">
    <source>
        <dbReference type="ARBA" id="ARBA00022840"/>
    </source>
</evidence>
<dbReference type="Pfam" id="PF00225">
    <property type="entry name" value="Kinesin"/>
    <property type="match status" value="2"/>
</dbReference>
<dbReference type="PRINTS" id="PR00380">
    <property type="entry name" value="KINESINHEAVY"/>
</dbReference>
<organism evidence="7 8">
    <name type="scientific">Diaphorina citri</name>
    <name type="common">Asian citrus psyllid</name>
    <dbReference type="NCBI Taxonomy" id="121845"/>
    <lineage>
        <taxon>Eukaryota</taxon>
        <taxon>Metazoa</taxon>
        <taxon>Ecdysozoa</taxon>
        <taxon>Arthropoda</taxon>
        <taxon>Hexapoda</taxon>
        <taxon>Insecta</taxon>
        <taxon>Pterygota</taxon>
        <taxon>Neoptera</taxon>
        <taxon>Paraneoptera</taxon>
        <taxon>Hemiptera</taxon>
        <taxon>Sternorrhyncha</taxon>
        <taxon>Psylloidea</taxon>
        <taxon>Psyllidae</taxon>
        <taxon>Diaphorininae</taxon>
        <taxon>Diaphorina</taxon>
    </lineage>
</organism>
<feature type="domain" description="Kinesin motor" evidence="6">
    <location>
        <begin position="20"/>
        <end position="220"/>
    </location>
</feature>
<evidence type="ECO:0000256" key="4">
    <source>
        <dbReference type="ARBA" id="ARBA00023212"/>
    </source>
</evidence>
<protein>
    <submittedName>
        <fullName evidence="8">Kinesin-like protein KIF23</fullName>
    </submittedName>
</protein>
<dbReference type="SMART" id="SM00129">
    <property type="entry name" value="KISc"/>
    <property type="match status" value="1"/>
</dbReference>
<dbReference type="PaxDb" id="121845-A0A1S3DQ98"/>
<dbReference type="InterPro" id="IPR027417">
    <property type="entry name" value="P-loop_NTPase"/>
</dbReference>
<dbReference type="KEGG" id="dci:103522556"/>
<dbReference type="GO" id="GO:0007018">
    <property type="term" value="P:microtubule-based movement"/>
    <property type="evidence" value="ECO:0007669"/>
    <property type="project" value="InterPro"/>
</dbReference>
<evidence type="ECO:0000256" key="5">
    <source>
        <dbReference type="PROSITE-ProRule" id="PRU00283"/>
    </source>
</evidence>
<dbReference type="STRING" id="121845.A0A1S3DQ98"/>
<dbReference type="GeneID" id="103522556"/>
<dbReference type="SUPFAM" id="SSF52540">
    <property type="entry name" value="P-loop containing nucleoside triphosphate hydrolases"/>
    <property type="match status" value="1"/>
</dbReference>
<feature type="binding site" evidence="5">
    <location>
        <begin position="106"/>
        <end position="113"/>
    </location>
    <ligand>
        <name>ATP</name>
        <dbReference type="ChEBI" id="CHEBI:30616"/>
    </ligand>
</feature>
<keyword evidence="2 5" id="KW-0547">Nucleotide-binding</keyword>
<evidence type="ECO:0000313" key="7">
    <source>
        <dbReference type="Proteomes" id="UP000079169"/>
    </source>
</evidence>
<keyword evidence="7" id="KW-1185">Reference proteome</keyword>
<accession>A0A1S3DQ98</accession>
<dbReference type="RefSeq" id="XP_008485880.1">
    <property type="nucleotide sequence ID" value="XM_008487658.3"/>
</dbReference>
<keyword evidence="4" id="KW-0206">Cytoskeleton</keyword>
<comment type="subcellular location">
    <subcellularLocation>
        <location evidence="1">Cytoplasm</location>
        <location evidence="1">Cytoskeleton</location>
    </subcellularLocation>
</comment>
<dbReference type="OMA" id="VCQEAPV"/>
<keyword evidence="5" id="KW-0505">Motor protein</keyword>
<evidence type="ECO:0000259" key="6">
    <source>
        <dbReference type="PROSITE" id="PS50067"/>
    </source>
</evidence>
<dbReference type="InterPro" id="IPR027640">
    <property type="entry name" value="Kinesin-like_fam"/>
</dbReference>
<evidence type="ECO:0000256" key="2">
    <source>
        <dbReference type="ARBA" id="ARBA00022741"/>
    </source>
</evidence>
<dbReference type="GO" id="GO:0008017">
    <property type="term" value="F:microtubule binding"/>
    <property type="evidence" value="ECO:0007669"/>
    <property type="project" value="InterPro"/>
</dbReference>
<keyword evidence="4" id="KW-0963">Cytoplasm</keyword>
<dbReference type="PANTHER" id="PTHR47969">
    <property type="entry name" value="CHROMOSOME-ASSOCIATED KINESIN KIF4A-RELATED"/>
    <property type="match status" value="1"/>
</dbReference>
<comment type="similarity">
    <text evidence="5">Belongs to the TRAFAC class myosin-kinesin ATPase superfamily. Kinesin family.</text>
</comment>
<sequence length="220" mass="24949">MSTKPGKTPRRVNFQKSSDPLQVFCRIRPLQNAYEESCISVLSSTTIQLTPPDGSNPRYFNNKEVQYVFKKIFDTDSDQKQIYMEVAHPLVDNLIHGKDGLLLTYGVTGSGKTYTMNGGTGDKSKSTPLNNRLIREDSCQNMYVHGANEIEVTTTEEALQVLYKGQARKKMARTLCNKESSRSHSVFMIRLVQARKKMARTLCNKESSRSHSVFMIRLVQ</sequence>
<gene>
    <name evidence="8" type="primary">LOC103522556</name>
</gene>
<proteinExistence type="inferred from homology"/>
<keyword evidence="3 5" id="KW-0067">ATP-binding</keyword>
<dbReference type="InterPro" id="IPR036961">
    <property type="entry name" value="Kinesin_motor_dom_sf"/>
</dbReference>
<dbReference type="PROSITE" id="PS50067">
    <property type="entry name" value="KINESIN_MOTOR_2"/>
    <property type="match status" value="1"/>
</dbReference>
<feature type="non-terminal residue" evidence="8">
    <location>
        <position position="220"/>
    </location>
</feature>
<evidence type="ECO:0000256" key="1">
    <source>
        <dbReference type="ARBA" id="ARBA00004245"/>
    </source>
</evidence>
<dbReference type="GO" id="GO:0015630">
    <property type="term" value="C:microtubule cytoskeleton"/>
    <property type="evidence" value="ECO:0007669"/>
    <property type="project" value="UniProtKB-ARBA"/>
</dbReference>